<keyword evidence="2" id="KW-0325">Glycoprotein</keyword>
<protein>
    <submittedName>
        <fullName evidence="3">Sulfotransferase domain-containing protein</fullName>
    </submittedName>
</protein>
<dbReference type="GO" id="GO:0008146">
    <property type="term" value="F:sulfotransferase activity"/>
    <property type="evidence" value="ECO:0007669"/>
    <property type="project" value="InterPro"/>
</dbReference>
<dbReference type="InterPro" id="IPR037359">
    <property type="entry name" value="NST/OST"/>
</dbReference>
<evidence type="ECO:0000313" key="4">
    <source>
        <dbReference type="Proteomes" id="UP000510721"/>
    </source>
</evidence>
<dbReference type="AlphaFoldDB" id="A0A859R511"/>
<gene>
    <name evidence="3" type="ORF">FKV68_32415</name>
</gene>
<sequence>MEMDEIDFLIIGAAKSATTWLQKSLVQDPRIYMPSPELHYFSRHYDRGDQWYLSNFHGEKNGRLVGEKSNSYMDTPEACSRISEKLPRALLIAQLRNPVDRAYSDYCMLYRRGEAGRDIARYLDPRQGAGGRFLNGGLYFQQLQRYLDRFPSDQLLVLLYEDLKVDAHVQLSRVRDFLKLDANVASAPLPTKVKDKAEPVVHPTLRRLLRPLKPVAARFRDNTGFKNLRSLFVGEVQYAPLSTELRDRMADYYAAETEKLGALVGRDLTGWLRGRPHEGAHRGNAGALHPS</sequence>
<reference evidence="3 4" key="1">
    <citation type="submission" date="2019-06" db="EMBL/GenBank/DDBJ databases">
        <title>Complete genome sequence of Ensifer mexicanus ITTG R7 isolated from nodules of Acacia angustissima (Mill.) Kuntze.</title>
        <authorList>
            <person name="Rincon-Rosales R."/>
            <person name="Rogel M.A."/>
            <person name="Guerrero G."/>
            <person name="Rincon-Molina C.I."/>
            <person name="Lopez-Lopez A."/>
            <person name="Martinez-Romero E."/>
        </authorList>
    </citation>
    <scope>NUCLEOTIDE SEQUENCE [LARGE SCALE GENOMIC DNA]</scope>
    <source>
        <strain evidence="3 4">ITTG R7</strain>
        <plasmid evidence="4">pemeittgr7c</plasmid>
    </source>
</reference>
<dbReference type="KEGG" id="emx:FKV68_32415"/>
<dbReference type="InterPro" id="IPR000863">
    <property type="entry name" value="Sulfotransferase_dom"/>
</dbReference>
<keyword evidence="3" id="KW-0614">Plasmid</keyword>
<name>A0A859R511_9HYPH</name>
<evidence type="ECO:0000256" key="1">
    <source>
        <dbReference type="ARBA" id="ARBA00022679"/>
    </source>
</evidence>
<keyword evidence="4" id="KW-1185">Reference proteome</keyword>
<dbReference type="RefSeq" id="WP_180942866.1">
    <property type="nucleotide sequence ID" value="NZ_CP041241.1"/>
</dbReference>
<dbReference type="EMBL" id="CP041241">
    <property type="protein sequence ID" value="QLL65971.1"/>
    <property type="molecule type" value="Genomic_DNA"/>
</dbReference>
<accession>A0A859R511</accession>
<dbReference type="SUPFAM" id="SSF52540">
    <property type="entry name" value="P-loop containing nucleoside triphosphate hydrolases"/>
    <property type="match status" value="1"/>
</dbReference>
<geneLocation type="plasmid" evidence="4">
    <name>pemeittgr7c</name>
</geneLocation>
<organism evidence="3 4">
    <name type="scientific">Sinorhizobium mexicanum</name>
    <dbReference type="NCBI Taxonomy" id="375549"/>
    <lineage>
        <taxon>Bacteria</taxon>
        <taxon>Pseudomonadati</taxon>
        <taxon>Pseudomonadota</taxon>
        <taxon>Alphaproteobacteria</taxon>
        <taxon>Hyphomicrobiales</taxon>
        <taxon>Rhizobiaceae</taxon>
        <taxon>Sinorhizobium/Ensifer group</taxon>
        <taxon>Sinorhizobium</taxon>
    </lineage>
</organism>
<proteinExistence type="predicted"/>
<dbReference type="Pfam" id="PF00685">
    <property type="entry name" value="Sulfotransfer_1"/>
    <property type="match status" value="1"/>
</dbReference>
<dbReference type="PANTHER" id="PTHR10605:SF56">
    <property type="entry name" value="BIFUNCTIONAL HEPARAN SULFATE N-DEACETYLASE_N-SULFOTRANSFERASE"/>
    <property type="match status" value="1"/>
</dbReference>
<dbReference type="Proteomes" id="UP000510721">
    <property type="component" value="Plasmid pEmeITTGR7c"/>
</dbReference>
<evidence type="ECO:0000313" key="3">
    <source>
        <dbReference type="EMBL" id="QLL65971.1"/>
    </source>
</evidence>
<dbReference type="Gene3D" id="3.40.50.300">
    <property type="entry name" value="P-loop containing nucleotide triphosphate hydrolases"/>
    <property type="match status" value="1"/>
</dbReference>
<evidence type="ECO:0000256" key="2">
    <source>
        <dbReference type="ARBA" id="ARBA00023180"/>
    </source>
</evidence>
<dbReference type="InterPro" id="IPR027417">
    <property type="entry name" value="P-loop_NTPase"/>
</dbReference>
<keyword evidence="1 3" id="KW-0808">Transferase</keyword>
<dbReference type="PANTHER" id="PTHR10605">
    <property type="entry name" value="HEPARAN SULFATE SULFOTRANSFERASE"/>
    <property type="match status" value="1"/>
</dbReference>